<dbReference type="InterPro" id="IPR001353">
    <property type="entry name" value="Proteasome_sua/b"/>
</dbReference>
<dbReference type="GO" id="GO:0004298">
    <property type="term" value="F:threonine-type endopeptidase activity"/>
    <property type="evidence" value="ECO:0007669"/>
    <property type="project" value="InterPro"/>
</dbReference>
<feature type="compositionally biased region" description="Low complexity" evidence="4">
    <location>
        <begin position="253"/>
        <end position="264"/>
    </location>
</feature>
<keyword evidence="6" id="KW-1185">Reference proteome</keyword>
<protein>
    <submittedName>
        <fullName evidence="5">Proteasome subunit alpha (Modular protein)</fullName>
        <ecNumber evidence="5">3.4.25.1</ecNumber>
    </submittedName>
</protein>
<dbReference type="NCBIfam" id="TIGR03691">
    <property type="entry name" value="20S_bact_alpha"/>
    <property type="match status" value="1"/>
</dbReference>
<proteinExistence type="inferred from homology"/>
<dbReference type="STRING" id="1229780.BN381_400042"/>
<dbReference type="PROSITE" id="PS51475">
    <property type="entry name" value="PROTEASOME_ALPHA_2"/>
    <property type="match status" value="1"/>
</dbReference>
<comment type="caution">
    <text evidence="5">The sequence shown here is derived from an EMBL/GenBank/DDBJ whole genome shotgun (WGS) entry which is preliminary data.</text>
</comment>
<dbReference type="AlphaFoldDB" id="R4Z0R5"/>
<dbReference type="InterPro" id="IPR022296">
    <property type="entry name" value="Proteasome_asu_bac"/>
</dbReference>
<feature type="region of interest" description="Disordered" evidence="4">
    <location>
        <begin position="253"/>
        <end position="293"/>
    </location>
</feature>
<keyword evidence="2 3" id="KW-0647">Proteasome</keyword>
<dbReference type="Gene3D" id="3.60.20.10">
    <property type="entry name" value="Glutamine Phosphoribosylpyrophosphate, subunit 1, domain 1"/>
    <property type="match status" value="1"/>
</dbReference>
<dbReference type="InterPro" id="IPR023332">
    <property type="entry name" value="Proteasome_alpha-type"/>
</dbReference>
<evidence type="ECO:0000256" key="1">
    <source>
        <dbReference type="ARBA" id="ARBA00022490"/>
    </source>
</evidence>
<reference evidence="5 6" key="1">
    <citation type="journal article" date="2013" name="ISME J.">
        <title>Metabolic model for the filamentous 'Candidatus Microthrix parvicella' based on genomic and metagenomic analyses.</title>
        <authorList>
            <person name="Jon McIlroy S."/>
            <person name="Kristiansen R."/>
            <person name="Albertsen M."/>
            <person name="Michael Karst S."/>
            <person name="Rossetti S."/>
            <person name="Lund Nielsen J."/>
            <person name="Tandoi V."/>
            <person name="James Seviour R."/>
            <person name="Nielsen P.H."/>
        </authorList>
    </citation>
    <scope>NUCLEOTIDE SEQUENCE [LARGE SCALE GENOMIC DNA]</scope>
    <source>
        <strain evidence="5 6">RN1</strain>
    </source>
</reference>
<dbReference type="eggNOG" id="COG0638">
    <property type="taxonomic scope" value="Bacteria"/>
</dbReference>
<dbReference type="Proteomes" id="UP000018291">
    <property type="component" value="Unassembled WGS sequence"/>
</dbReference>
<evidence type="ECO:0000313" key="6">
    <source>
        <dbReference type="Proteomes" id="UP000018291"/>
    </source>
</evidence>
<gene>
    <name evidence="5" type="ORF">BN381_400042</name>
</gene>
<sequence>MTQPFYVAPEQVMKDRADYARKGISRGRSLIGLSCSEAILICAENPSRLLRKISEIYDRIAFAGVGKYNEFDQLRIAGVRSADLKGYAYSREDVDGRSLANGYAQMLGNVFTHEMKPMEVEILVAEVSGVPSDDRLFHILYDGTLIDQSGFTVLGGDADAVRDRVSAEFEGTPDLATGLRLAAAALAGPERALSASDLEVAVLDRQVEHRSFRRLAEGEVDEILGGHVGGATAQTEVESVPEAADLPLAATVTTDTGATDLATAEPRQATGVSSPSESNESKAESDDDEAAGT</sequence>
<comment type="similarity">
    <text evidence="3">Belongs to the peptidase T1A family.</text>
</comment>
<name>R4Z0R5_9ACTN</name>
<evidence type="ECO:0000256" key="4">
    <source>
        <dbReference type="SAM" id="MobiDB-lite"/>
    </source>
</evidence>
<keyword evidence="5" id="KW-0378">Hydrolase</keyword>
<dbReference type="EC" id="3.4.25.1" evidence="5"/>
<dbReference type="GO" id="GO:0051603">
    <property type="term" value="P:proteolysis involved in protein catabolic process"/>
    <property type="evidence" value="ECO:0007669"/>
    <property type="project" value="InterPro"/>
</dbReference>
<dbReference type="OrthoDB" id="9775643at2"/>
<accession>R4Z0R5</accession>
<evidence type="ECO:0000256" key="2">
    <source>
        <dbReference type="ARBA" id="ARBA00022942"/>
    </source>
</evidence>
<dbReference type="GO" id="GO:0019773">
    <property type="term" value="C:proteasome core complex, alpha-subunit complex"/>
    <property type="evidence" value="ECO:0007669"/>
    <property type="project" value="UniProtKB-UniRule"/>
</dbReference>
<evidence type="ECO:0000313" key="5">
    <source>
        <dbReference type="EMBL" id="CCM64524.1"/>
    </source>
</evidence>
<dbReference type="EMBL" id="CANL01000035">
    <property type="protein sequence ID" value="CCM64524.1"/>
    <property type="molecule type" value="Genomic_DNA"/>
</dbReference>
<dbReference type="Pfam" id="PF00227">
    <property type="entry name" value="Proteasome"/>
    <property type="match status" value="1"/>
</dbReference>
<organism evidence="5 6">
    <name type="scientific">Candidatus Neomicrothrix parvicella RN1</name>
    <dbReference type="NCBI Taxonomy" id="1229780"/>
    <lineage>
        <taxon>Bacteria</taxon>
        <taxon>Bacillati</taxon>
        <taxon>Actinomycetota</taxon>
        <taxon>Acidimicrobiia</taxon>
        <taxon>Acidimicrobiales</taxon>
        <taxon>Microthrixaceae</taxon>
        <taxon>Candidatus Neomicrothrix</taxon>
    </lineage>
</organism>
<evidence type="ECO:0000256" key="3">
    <source>
        <dbReference type="PROSITE-ProRule" id="PRU00808"/>
    </source>
</evidence>
<dbReference type="InterPro" id="IPR029055">
    <property type="entry name" value="Ntn_hydrolases_N"/>
</dbReference>
<dbReference type="HOGENOM" id="CLU_071031_0_0_11"/>
<dbReference type="RefSeq" id="WP_012228700.1">
    <property type="nucleotide sequence ID" value="NZ_HG422565.1"/>
</dbReference>
<dbReference type="SUPFAM" id="SSF56235">
    <property type="entry name" value="N-terminal nucleophile aminohydrolases (Ntn hydrolases)"/>
    <property type="match status" value="1"/>
</dbReference>
<keyword evidence="1" id="KW-0963">Cytoplasm</keyword>